<protein>
    <submittedName>
        <fullName evidence="2">Uncharacterized protein</fullName>
    </submittedName>
</protein>
<gene>
    <name evidence="2" type="ORF">pYY8L.2c</name>
</gene>
<dbReference type="EMBL" id="GU080324">
    <property type="protein sequence ID" value="ACZ55143.1"/>
    <property type="molecule type" value="Genomic_DNA"/>
</dbReference>
<reference evidence="2" key="1">
    <citation type="submission" date="2009-10" db="EMBL/GenBank/DDBJ databases">
        <title>Cloning and identification of the telomere and internal origin of linear plasmid pYY8L of endophytic Streptomyces from Allium fistulosum.</title>
        <authorList>
            <person name="Yang Y."/>
            <person name="Zhong L."/>
            <person name="Tian X."/>
            <person name="Cheng Q."/>
            <person name="Chen Z."/>
            <person name="Qin Z."/>
        </authorList>
    </citation>
    <scope>NUCLEOTIDE SEQUENCE</scope>
    <source>
        <strain evidence="2">36R-2-1B</strain>
        <plasmid evidence="2">pYY8L</plasmid>
    </source>
</reference>
<accession>D2JTC6</accession>
<dbReference type="AlphaFoldDB" id="D2JTC6"/>
<sequence length="92" mass="9771">MRRGSVRLTGAGCGCLGARGHLRPVTNGPAVEWVIERNHTCRALSPAGPRRISGREARKPTAGLHVARSPLDQFPRGHLATGRHGSKHGPIA</sequence>
<evidence type="ECO:0000256" key="1">
    <source>
        <dbReference type="SAM" id="MobiDB-lite"/>
    </source>
</evidence>
<geneLocation type="plasmid" evidence="2">
    <name>pYY8L</name>
</geneLocation>
<name>D2JTC6_9ACTN</name>
<organism evidence="2">
    <name type="scientific">Streptomyces sp. 36R-2-1B</name>
    <dbReference type="NCBI Taxonomy" id="687847"/>
    <lineage>
        <taxon>Bacteria</taxon>
        <taxon>Bacillati</taxon>
        <taxon>Actinomycetota</taxon>
        <taxon>Actinomycetes</taxon>
        <taxon>Kitasatosporales</taxon>
        <taxon>Streptomycetaceae</taxon>
        <taxon>Streptomyces</taxon>
    </lineage>
</organism>
<feature type="region of interest" description="Disordered" evidence="1">
    <location>
        <begin position="45"/>
        <end position="92"/>
    </location>
</feature>
<evidence type="ECO:0000313" key="2">
    <source>
        <dbReference type="EMBL" id="ACZ55143.1"/>
    </source>
</evidence>
<keyword evidence="2" id="KW-0614">Plasmid</keyword>
<proteinExistence type="predicted"/>